<sequence>MKDLVVCIAFSLFLTFTGSEEVRYETEEEQKPCSYFYADRYAKPEGGLVNCSWYSNQACCKRTEVTSVFSNIEPLHSASRSCRNQLNYLMCFFCSPDQHLWFIKQKLRVCAEYCDSLYEDCLKAGVGKRTFGEEYDNGTMFCEAQNFEVIDGASCFEYDPDVFGTAALTTVDFLLFSVVLPFLISLCVL</sequence>
<keyword evidence="4" id="KW-0812">Transmembrane</keyword>
<reference evidence="7 8" key="1">
    <citation type="submission" date="2024-02" db="EMBL/GenBank/DDBJ databases">
        <title>Chromosome-scale genome assembly of the rough periwinkle Littorina saxatilis.</title>
        <authorList>
            <person name="De Jode A."/>
            <person name="Faria R."/>
            <person name="Formenti G."/>
            <person name="Sims Y."/>
            <person name="Smith T.P."/>
            <person name="Tracey A."/>
            <person name="Wood J.M.D."/>
            <person name="Zagrodzka Z.B."/>
            <person name="Johannesson K."/>
            <person name="Butlin R.K."/>
            <person name="Leder E.H."/>
        </authorList>
    </citation>
    <scope>NUCLEOTIDE SEQUENCE [LARGE SCALE GENOMIC DNA]</scope>
    <source>
        <strain evidence="7">Snail1</strain>
        <tissue evidence="7">Muscle</tissue>
    </source>
</reference>
<proteinExistence type="inferred from homology"/>
<dbReference type="AlphaFoldDB" id="A0AAN9G4P4"/>
<accession>A0AAN9G4P4</accession>
<feature type="chain" id="PRO_5042843198" description="Folate receptor-like domain-containing protein" evidence="5">
    <location>
        <begin position="20"/>
        <end position="189"/>
    </location>
</feature>
<comment type="caution">
    <text evidence="7">The sequence shown here is derived from an EMBL/GenBank/DDBJ whole genome shotgun (WGS) entry which is preliminary data.</text>
</comment>
<evidence type="ECO:0000256" key="3">
    <source>
        <dbReference type="ARBA" id="ARBA00023157"/>
    </source>
</evidence>
<evidence type="ECO:0000256" key="5">
    <source>
        <dbReference type="SAM" id="SignalP"/>
    </source>
</evidence>
<feature type="signal peptide" evidence="5">
    <location>
        <begin position="1"/>
        <end position="19"/>
    </location>
</feature>
<evidence type="ECO:0000313" key="7">
    <source>
        <dbReference type="EMBL" id="KAK7093770.1"/>
    </source>
</evidence>
<protein>
    <recommendedName>
        <fullName evidence="6">Folate receptor-like domain-containing protein</fullName>
    </recommendedName>
</protein>
<dbReference type="EMBL" id="JBAMIC010000019">
    <property type="protein sequence ID" value="KAK7093770.1"/>
    <property type="molecule type" value="Genomic_DNA"/>
</dbReference>
<keyword evidence="2 5" id="KW-0732">Signal</keyword>
<keyword evidence="4" id="KW-0472">Membrane</keyword>
<dbReference type="GO" id="GO:0009897">
    <property type="term" value="C:external side of plasma membrane"/>
    <property type="evidence" value="ECO:0007669"/>
    <property type="project" value="TreeGrafter"/>
</dbReference>
<keyword evidence="8" id="KW-1185">Reference proteome</keyword>
<name>A0AAN9G4P4_9CAEN</name>
<feature type="domain" description="Folate receptor-like" evidence="6">
    <location>
        <begin position="40"/>
        <end position="143"/>
    </location>
</feature>
<comment type="similarity">
    <text evidence="1">Belongs to the folate receptor family.</text>
</comment>
<evidence type="ECO:0000259" key="6">
    <source>
        <dbReference type="Pfam" id="PF03024"/>
    </source>
</evidence>
<feature type="transmembrane region" description="Helical" evidence="4">
    <location>
        <begin position="162"/>
        <end position="188"/>
    </location>
</feature>
<dbReference type="PANTHER" id="PTHR10517">
    <property type="entry name" value="FOLATE RECEPTOR"/>
    <property type="match status" value="1"/>
</dbReference>
<organism evidence="7 8">
    <name type="scientific">Littorina saxatilis</name>
    <dbReference type="NCBI Taxonomy" id="31220"/>
    <lineage>
        <taxon>Eukaryota</taxon>
        <taxon>Metazoa</taxon>
        <taxon>Spiralia</taxon>
        <taxon>Lophotrochozoa</taxon>
        <taxon>Mollusca</taxon>
        <taxon>Gastropoda</taxon>
        <taxon>Caenogastropoda</taxon>
        <taxon>Littorinimorpha</taxon>
        <taxon>Littorinoidea</taxon>
        <taxon>Littorinidae</taxon>
        <taxon>Littorina</taxon>
    </lineage>
</organism>
<dbReference type="InterPro" id="IPR004269">
    <property type="entry name" value="Folate_rcpt"/>
</dbReference>
<evidence type="ECO:0000256" key="2">
    <source>
        <dbReference type="ARBA" id="ARBA00022729"/>
    </source>
</evidence>
<evidence type="ECO:0000256" key="4">
    <source>
        <dbReference type="SAM" id="Phobius"/>
    </source>
</evidence>
<keyword evidence="4" id="KW-1133">Transmembrane helix</keyword>
<dbReference type="Proteomes" id="UP001374579">
    <property type="component" value="Unassembled WGS sequence"/>
</dbReference>
<evidence type="ECO:0000313" key="8">
    <source>
        <dbReference type="Proteomes" id="UP001374579"/>
    </source>
</evidence>
<dbReference type="InterPro" id="IPR018143">
    <property type="entry name" value="Folate_rcpt-like"/>
</dbReference>
<dbReference type="PANTHER" id="PTHR10517:SF28">
    <property type="entry name" value="COILIN"/>
    <property type="match status" value="1"/>
</dbReference>
<gene>
    <name evidence="7" type="ORF">V1264_007464</name>
</gene>
<dbReference type="GO" id="GO:0038023">
    <property type="term" value="F:signaling receptor activity"/>
    <property type="evidence" value="ECO:0007669"/>
    <property type="project" value="TreeGrafter"/>
</dbReference>
<dbReference type="Pfam" id="PF03024">
    <property type="entry name" value="Folate_rec"/>
    <property type="match status" value="1"/>
</dbReference>
<keyword evidence="3" id="KW-1015">Disulfide bond</keyword>
<evidence type="ECO:0000256" key="1">
    <source>
        <dbReference type="ARBA" id="ARBA00007932"/>
    </source>
</evidence>